<proteinExistence type="predicted"/>
<evidence type="ECO:0000313" key="2">
    <source>
        <dbReference type="EMBL" id="SVD85237.1"/>
    </source>
</evidence>
<keyword evidence="1" id="KW-0175">Coiled coil</keyword>
<sequence>MDEAADMCNDLSSRIENQLDELDTLLDIWKNTDRSDLTLYNRLQKTIEHLTGAVDIYEQDVAEFELLQYIHDGELLN</sequence>
<reference evidence="2" key="1">
    <citation type="submission" date="2018-05" db="EMBL/GenBank/DDBJ databases">
        <authorList>
            <person name="Lanie J.A."/>
            <person name="Ng W.-L."/>
            <person name="Kazmierczak K.M."/>
            <person name="Andrzejewski T.M."/>
            <person name="Davidsen T.M."/>
            <person name="Wayne K.J."/>
            <person name="Tettelin H."/>
            <person name="Glass J.I."/>
            <person name="Rusch D."/>
            <person name="Podicherti R."/>
            <person name="Tsui H.-C.T."/>
            <person name="Winkler M.E."/>
        </authorList>
    </citation>
    <scope>NUCLEOTIDE SEQUENCE</scope>
</reference>
<dbReference type="AlphaFoldDB" id="A0A382YPL0"/>
<feature type="coiled-coil region" evidence="1">
    <location>
        <begin position="1"/>
        <end position="60"/>
    </location>
</feature>
<evidence type="ECO:0000256" key="1">
    <source>
        <dbReference type="SAM" id="Coils"/>
    </source>
</evidence>
<accession>A0A382YPL0</accession>
<organism evidence="2">
    <name type="scientific">marine metagenome</name>
    <dbReference type="NCBI Taxonomy" id="408172"/>
    <lineage>
        <taxon>unclassified sequences</taxon>
        <taxon>metagenomes</taxon>
        <taxon>ecological metagenomes</taxon>
    </lineage>
</organism>
<gene>
    <name evidence="2" type="ORF">METZ01_LOCUS438091</name>
</gene>
<protein>
    <submittedName>
        <fullName evidence="2">Uncharacterized protein</fullName>
    </submittedName>
</protein>
<dbReference type="EMBL" id="UINC01177539">
    <property type="protein sequence ID" value="SVD85237.1"/>
    <property type="molecule type" value="Genomic_DNA"/>
</dbReference>
<name>A0A382YPL0_9ZZZZ</name>